<name>A0ABX0UCS9_9FLAO</name>
<evidence type="ECO:0000313" key="4">
    <source>
        <dbReference type="Proteomes" id="UP000745859"/>
    </source>
</evidence>
<feature type="transmembrane region" description="Helical" evidence="2">
    <location>
        <begin position="161"/>
        <end position="180"/>
    </location>
</feature>
<keyword evidence="4" id="KW-1185">Reference proteome</keyword>
<protein>
    <submittedName>
        <fullName evidence="3">Uncharacterized protein</fullName>
    </submittedName>
</protein>
<accession>A0ABX0UCS9</accession>
<proteinExistence type="predicted"/>
<dbReference type="Proteomes" id="UP000745859">
    <property type="component" value="Unassembled WGS sequence"/>
</dbReference>
<evidence type="ECO:0000256" key="2">
    <source>
        <dbReference type="SAM" id="Phobius"/>
    </source>
</evidence>
<evidence type="ECO:0000256" key="1">
    <source>
        <dbReference type="SAM" id="Coils"/>
    </source>
</evidence>
<comment type="caution">
    <text evidence="3">The sequence shown here is derived from an EMBL/GenBank/DDBJ whole genome shotgun (WGS) entry which is preliminary data.</text>
</comment>
<reference evidence="3 4" key="1">
    <citation type="submission" date="2020-03" db="EMBL/GenBank/DDBJ databases">
        <title>Genomic Encyclopedia of Type Strains, Phase IV (KMG-IV): sequencing the most valuable type-strain genomes for metagenomic binning, comparative biology and taxonomic classification.</title>
        <authorList>
            <person name="Goeker M."/>
        </authorList>
    </citation>
    <scope>NUCLEOTIDE SEQUENCE [LARGE SCALE GENOMIC DNA]</scope>
    <source>
        <strain evidence="3 4">DSM 101599</strain>
    </source>
</reference>
<feature type="transmembrane region" description="Helical" evidence="2">
    <location>
        <begin position="6"/>
        <end position="24"/>
    </location>
</feature>
<evidence type="ECO:0000313" key="3">
    <source>
        <dbReference type="EMBL" id="NIJ46618.1"/>
    </source>
</evidence>
<keyword evidence="2" id="KW-1133">Transmembrane helix</keyword>
<keyword evidence="2" id="KW-0812">Transmembrane</keyword>
<dbReference type="EMBL" id="JAASQL010000013">
    <property type="protein sequence ID" value="NIJ46618.1"/>
    <property type="molecule type" value="Genomic_DNA"/>
</dbReference>
<keyword evidence="2" id="KW-0472">Membrane</keyword>
<sequence>MRAEFFLNVFSIFTTSPNLFRFGFKKQKVKTNKKALALYLPENLPDFQARTNHSKIRWQTFEAVAMKINDFTFKDIDKLLNETIENGFSNLERGRENTFRISKALRLIKNKTSLEYELDENGVLALEIGSTKEYFESIRKDRELETSIKNLTNHKLKYNTIYTLSFAVFGFALSFIPTLLSEDKMIKESQLLRKSIDELSLKYDNYQKQLHQKNILILELKNEINLLKEKKIEKK</sequence>
<dbReference type="RefSeq" id="WP_167191077.1">
    <property type="nucleotide sequence ID" value="NZ_JAASQL010000013.1"/>
</dbReference>
<keyword evidence="1" id="KW-0175">Coiled coil</keyword>
<gene>
    <name evidence="3" type="ORF">FHR24_003108</name>
</gene>
<organism evidence="3 4">
    <name type="scientific">Wenyingzhuangia heitensis</name>
    <dbReference type="NCBI Taxonomy" id="1487859"/>
    <lineage>
        <taxon>Bacteria</taxon>
        <taxon>Pseudomonadati</taxon>
        <taxon>Bacteroidota</taxon>
        <taxon>Flavobacteriia</taxon>
        <taxon>Flavobacteriales</taxon>
        <taxon>Flavobacteriaceae</taxon>
        <taxon>Wenyingzhuangia</taxon>
    </lineage>
</organism>
<feature type="coiled-coil region" evidence="1">
    <location>
        <begin position="189"/>
        <end position="230"/>
    </location>
</feature>